<name>A0ACB8IM11_CITSI</name>
<evidence type="ECO:0000313" key="2">
    <source>
        <dbReference type="Proteomes" id="UP000829398"/>
    </source>
</evidence>
<accession>A0ACB8IM11</accession>
<sequence>MASTSSTLTSSQFTFDQSAISISSTLSLPKTCTKHVTSKIENLVEYLYVPDSAQVSKSSMPLISPYQLYRCGNTFTRSIRTLISTKRPTLKEHVQSSCLDQCALQATQAEQYVTLEIPTDLIAQWQREGYTHLHLGGVRLILTLHGRKDTETIPTIVQIPRQIPKHELLKLMPMEWLSNYEKFHQNSQPIYTSEAFFEKRDYGTVKMTFQPPSEPTAPRTSFSYTSMITVVSIAQENIPIHSFSSKGYPIYPDKLDGHFLWDVPQNAVVQNQAITTLHHKVDNITHKTNQVERKVDTISDKLNQIYQNLHDRVTQLDSELRAMLAQRVYSPDFDKKEADIRALKAEIARIDSEKVQPTLFTSSAPLSVINPTYHHFLPSTSSRTYDPSKRFDLPIPPLSTPDPTAIDESAADTEPTAPAPDPTPRPTTEQDDYDDFIGFALDDSSESSDSENMPIIHTVQQLSVSQQAPIPSVKLHLLLSKFDKPISLIGFIDTGAQRSMLNPSILPSHCWKNHTEYFRAANGQLFQTNLITKKPVGIQFFPNCVLWVNIVGSDLPDKDLLIGFDILHLIKKLQITASGIRFKQMFQPYTNVLRLFVLSDTPPPYTFIKNQLLPFCLESHNLFSHSIPLRKNQDFFIKLPFKLNKYINPTKGIHPGMTPSDLKLAQAECSQLLAQGLIEPAYSDWACQAFYVEKRSELLRGKKRLVIDYQPLNCFLKDDKFPLPKIRTLFVHICDAKIFSKFDLKARFWQFGIYPSDRHKTAFCIPNAHYQWTVMPFGLKNCTIDEIRNEMRADFNSQAQSVSNLEKMVGQLASSVQTLAMTVEKGKFPSQLVPNPKGVHEVSTSSPQQHREVKAVMTLRKGKEIDNKVEMPVTKTNQIVLVNAEDSSSEEKEETDPREYVPKAPFPQRLAKGKKEKSTGEIFEIFKQDSRKHILIILGRPFLATADAHIQCKTGNMQLSFGNMTVELNIFNIAKQPHNADDGIIDVDLIETIIDNTFLSNLSDDPLQTCLTHFGFDFDIDRSVDEVNALLDSAPSMDTNKLKLRVEQLAPSEKKLITSSESPPKLELKPLPNTLEYAFLGEESTLPVIISSSLNDEKGKLLDVLKEHKGALGWTIADIKGINTVDCMHYIHLDENAKPTREMQRQLNPNMKEVVRTKVLKLLDACIIYPISDSSWVSLVQVVPKKSGVTVVTNADNDSEKVQPTIFTSFAPLPVINPTYHPFLPSTSSRTYDPSKLFDMTHTLFPLHPRPQSKPKKTPKSVPVQELNN</sequence>
<reference evidence="2" key="1">
    <citation type="journal article" date="2023" name="Hortic. Res.">
        <title>A chromosome-level phased genome enabling allele-level studies in sweet orange: a case study on citrus Huanglongbing tolerance.</title>
        <authorList>
            <person name="Wu B."/>
            <person name="Yu Q."/>
            <person name="Deng Z."/>
            <person name="Duan Y."/>
            <person name="Luo F."/>
            <person name="Gmitter F. Jr."/>
        </authorList>
    </citation>
    <scope>NUCLEOTIDE SEQUENCE [LARGE SCALE GENOMIC DNA]</scope>
    <source>
        <strain evidence="2">cv. Valencia</strain>
    </source>
</reference>
<proteinExistence type="predicted"/>
<dbReference type="Proteomes" id="UP000829398">
    <property type="component" value="Chromosome 8"/>
</dbReference>
<protein>
    <submittedName>
        <fullName evidence="1">Uncharacterized protein</fullName>
    </submittedName>
</protein>
<gene>
    <name evidence="1" type="ORF">KPL71_023850</name>
</gene>
<organism evidence="1 2">
    <name type="scientific">Citrus sinensis</name>
    <name type="common">Sweet orange</name>
    <name type="synonym">Citrus aurantium var. sinensis</name>
    <dbReference type="NCBI Taxonomy" id="2711"/>
    <lineage>
        <taxon>Eukaryota</taxon>
        <taxon>Viridiplantae</taxon>
        <taxon>Streptophyta</taxon>
        <taxon>Embryophyta</taxon>
        <taxon>Tracheophyta</taxon>
        <taxon>Spermatophyta</taxon>
        <taxon>Magnoliopsida</taxon>
        <taxon>eudicotyledons</taxon>
        <taxon>Gunneridae</taxon>
        <taxon>Pentapetalae</taxon>
        <taxon>rosids</taxon>
        <taxon>malvids</taxon>
        <taxon>Sapindales</taxon>
        <taxon>Rutaceae</taxon>
        <taxon>Aurantioideae</taxon>
        <taxon>Citrus</taxon>
    </lineage>
</organism>
<dbReference type="EMBL" id="CM039177">
    <property type="protein sequence ID" value="KAH9698033.1"/>
    <property type="molecule type" value="Genomic_DNA"/>
</dbReference>
<evidence type="ECO:0000313" key="1">
    <source>
        <dbReference type="EMBL" id="KAH9698033.1"/>
    </source>
</evidence>
<keyword evidence="2" id="KW-1185">Reference proteome</keyword>
<comment type="caution">
    <text evidence="1">The sequence shown here is derived from an EMBL/GenBank/DDBJ whole genome shotgun (WGS) entry which is preliminary data.</text>
</comment>